<comment type="caution">
    <text evidence="2">The sequence shown here is derived from an EMBL/GenBank/DDBJ whole genome shotgun (WGS) entry which is preliminary data.</text>
</comment>
<feature type="compositionally biased region" description="Pro residues" evidence="1">
    <location>
        <begin position="137"/>
        <end position="146"/>
    </location>
</feature>
<name>A0A2N5T2Z1_9BASI</name>
<organism evidence="2 3">
    <name type="scientific">Puccinia coronata f. sp. avenae</name>
    <dbReference type="NCBI Taxonomy" id="200324"/>
    <lineage>
        <taxon>Eukaryota</taxon>
        <taxon>Fungi</taxon>
        <taxon>Dikarya</taxon>
        <taxon>Basidiomycota</taxon>
        <taxon>Pucciniomycotina</taxon>
        <taxon>Pucciniomycetes</taxon>
        <taxon>Pucciniales</taxon>
        <taxon>Pucciniaceae</taxon>
        <taxon>Puccinia</taxon>
    </lineage>
</organism>
<evidence type="ECO:0000313" key="2">
    <source>
        <dbReference type="EMBL" id="PLW19850.1"/>
    </source>
</evidence>
<reference evidence="2 3" key="1">
    <citation type="submission" date="2017-11" db="EMBL/GenBank/DDBJ databases">
        <title>De novo assembly and phasing of dikaryotic genomes from two isolates of Puccinia coronata f. sp. avenae, the causal agent of oat crown rust.</title>
        <authorList>
            <person name="Miller M.E."/>
            <person name="Zhang Y."/>
            <person name="Omidvar V."/>
            <person name="Sperschneider J."/>
            <person name="Schwessinger B."/>
            <person name="Raley C."/>
            <person name="Palmer J.M."/>
            <person name="Garnica D."/>
            <person name="Upadhyaya N."/>
            <person name="Rathjen J."/>
            <person name="Taylor J.M."/>
            <person name="Park R.F."/>
            <person name="Dodds P.N."/>
            <person name="Hirsch C.D."/>
            <person name="Kianian S.F."/>
            <person name="Figueroa M."/>
        </authorList>
    </citation>
    <scope>NUCLEOTIDE SEQUENCE [LARGE SCALE GENOMIC DNA]</scope>
    <source>
        <strain evidence="2">12SD80</strain>
    </source>
</reference>
<dbReference type="AlphaFoldDB" id="A0A2N5T2Z1"/>
<feature type="region of interest" description="Disordered" evidence="1">
    <location>
        <begin position="115"/>
        <end position="149"/>
    </location>
</feature>
<proteinExistence type="predicted"/>
<evidence type="ECO:0000256" key="1">
    <source>
        <dbReference type="SAM" id="MobiDB-lite"/>
    </source>
</evidence>
<sequence length="224" mass="24759">MSVDTEMPAQDELTTISNIFQGQWLLFVNAKEANNYWLMRITLNQVISTQDTLTNLVGTQRMMEVLDGWSARDKLARMEQTLQIPPQPLAEPPAPWTQPQLAVAAQEHPLSAYQARTTHQEPPAPQGPALLPQHQRAPPPPPPPPAIKASRHANMLVAPPLVPGLMTPGTGLQPGIHQLVAQQPYPPPQYHEEEGYHAQGPYYPPQPVKHPAHHPYAPYPQSGS</sequence>
<feature type="compositionally biased region" description="Low complexity" evidence="1">
    <location>
        <begin position="214"/>
        <end position="224"/>
    </location>
</feature>
<dbReference type="EMBL" id="PGCI01000708">
    <property type="protein sequence ID" value="PLW19850.1"/>
    <property type="molecule type" value="Genomic_DNA"/>
</dbReference>
<feature type="region of interest" description="Disordered" evidence="1">
    <location>
        <begin position="182"/>
        <end position="224"/>
    </location>
</feature>
<accession>A0A2N5T2Z1</accession>
<gene>
    <name evidence="2" type="ORF">PCASD_17228</name>
</gene>
<dbReference type="Proteomes" id="UP000235392">
    <property type="component" value="Unassembled WGS sequence"/>
</dbReference>
<protein>
    <submittedName>
        <fullName evidence="2">Uncharacterized protein</fullName>
    </submittedName>
</protein>
<evidence type="ECO:0000313" key="3">
    <source>
        <dbReference type="Proteomes" id="UP000235392"/>
    </source>
</evidence>